<evidence type="ECO:0000256" key="1">
    <source>
        <dbReference type="ARBA" id="ARBA00006382"/>
    </source>
</evidence>
<dbReference type="InterPro" id="IPR046346">
    <property type="entry name" value="Aminoacid_DH-like_N_sf"/>
</dbReference>
<keyword evidence="5" id="KW-0520">NAD</keyword>
<dbReference type="InterPro" id="IPR036291">
    <property type="entry name" value="NAD(P)-bd_dom_sf"/>
</dbReference>
<dbReference type="InterPro" id="IPR006096">
    <property type="entry name" value="Glu/Leu/Phe/Val/Trp_DH_C"/>
</dbReference>
<dbReference type="InterPro" id="IPR006097">
    <property type="entry name" value="Glu/Leu/Phe/Val/Trp_DH_dimer"/>
</dbReference>
<dbReference type="InterPro" id="IPR006095">
    <property type="entry name" value="Glu/Leu/Phe/Val/Trp_DH"/>
</dbReference>
<sequence>MSDVLALMDEWGPERVVCVSDSRTGMRGVLVIDNTARGMGKGGMRMSPSVTVAEVARLARVMTYKWAGVDLFFGGAKAGIMADPAAPDREAVLRSFVRALSREIPSQYVAGLDMGLTERDAAIVQDELADRGAAVGTPHALGGMPYDELGVTGFGVAEAADAAARHAGTSLRGARVAVQGFGAVGHAAARRLAELGASVVAVSTARGALHDPDGLDVARLLDLRAEVGDAAVEEYGGRLLDVGAELLVPADVLVPAATQDVIDERVAADIGARIVVEGANLPTGPAAQDVLAARGITVVPDFVANAGGVVAAGFAMDARYSPFRPDPDAVFAAVSAKTRENTRTVLAAARAQGTTTHRAAVELAQRRVRAAMDLKGRLPRADRSPR</sequence>
<feature type="binding site" evidence="5">
    <location>
        <position position="152"/>
    </location>
    <ligand>
        <name>NAD(+)</name>
        <dbReference type="ChEBI" id="CHEBI:57540"/>
    </ligand>
</feature>
<organism evidence="9 10">
    <name type="scientific">Actinomadura syzygii</name>
    <dbReference type="NCBI Taxonomy" id="1427538"/>
    <lineage>
        <taxon>Bacteria</taxon>
        <taxon>Bacillati</taxon>
        <taxon>Actinomycetota</taxon>
        <taxon>Actinomycetes</taxon>
        <taxon>Streptosporangiales</taxon>
        <taxon>Thermomonosporaceae</taxon>
        <taxon>Actinomadura</taxon>
    </lineage>
</organism>
<evidence type="ECO:0000256" key="4">
    <source>
        <dbReference type="PIRSR" id="PIRSR000185-1"/>
    </source>
</evidence>
<dbReference type="Proteomes" id="UP000322634">
    <property type="component" value="Unassembled WGS sequence"/>
</dbReference>
<comment type="caution">
    <text evidence="9">The sequence shown here is derived from an EMBL/GenBank/DDBJ whole genome shotgun (WGS) entry which is preliminary data.</text>
</comment>
<dbReference type="EMBL" id="VSFF01000003">
    <property type="protein sequence ID" value="TYC16482.1"/>
    <property type="molecule type" value="Genomic_DNA"/>
</dbReference>
<gene>
    <name evidence="9" type="ORF">FXF65_07730</name>
</gene>
<dbReference type="SMART" id="SM00839">
    <property type="entry name" value="ELFV_dehydrog"/>
    <property type="match status" value="1"/>
</dbReference>
<dbReference type="InterPro" id="IPR014362">
    <property type="entry name" value="Glu_DH"/>
</dbReference>
<dbReference type="OrthoDB" id="9803297at2"/>
<feature type="site" description="Important for catalysis" evidence="6">
    <location>
        <position position="113"/>
    </location>
</feature>
<protein>
    <recommendedName>
        <fullName evidence="3">Glutamate dehydrogenase</fullName>
    </recommendedName>
</protein>
<evidence type="ECO:0000256" key="6">
    <source>
        <dbReference type="PIRSR" id="PIRSR000185-3"/>
    </source>
</evidence>
<accession>A0A5D0UFR0</accession>
<dbReference type="PROSITE" id="PS00074">
    <property type="entry name" value="GLFV_DEHYDROGENASE"/>
    <property type="match status" value="1"/>
</dbReference>
<dbReference type="PIRSF" id="PIRSF000185">
    <property type="entry name" value="Glu_DH"/>
    <property type="match status" value="1"/>
</dbReference>
<evidence type="ECO:0000256" key="3">
    <source>
        <dbReference type="PIRNR" id="PIRNR000185"/>
    </source>
</evidence>
<feature type="binding site" evidence="5">
    <location>
        <position position="41"/>
    </location>
    <ligand>
        <name>substrate</name>
    </ligand>
</feature>
<dbReference type="PANTHER" id="PTHR11606">
    <property type="entry name" value="GLUTAMATE DEHYDROGENASE"/>
    <property type="match status" value="1"/>
</dbReference>
<reference evidence="9 10" key="1">
    <citation type="submission" date="2019-08" db="EMBL/GenBank/DDBJ databases">
        <title>Actinomadura sp. nov. CYP1-5 isolated from mountain soil.</title>
        <authorList>
            <person name="Songsumanus A."/>
            <person name="Kuncharoen N."/>
            <person name="Kudo T."/>
            <person name="Yuki M."/>
            <person name="Igarashi Y."/>
            <person name="Tanasupawat S."/>
        </authorList>
    </citation>
    <scope>NUCLEOTIDE SEQUENCE [LARGE SCALE GENOMIC DNA]</scope>
    <source>
        <strain evidence="9 10">GKU157</strain>
    </source>
</reference>
<evidence type="ECO:0000256" key="5">
    <source>
        <dbReference type="PIRSR" id="PIRSR000185-2"/>
    </source>
</evidence>
<comment type="similarity">
    <text evidence="1 3 7">Belongs to the Glu/Leu/Phe/Val dehydrogenases family.</text>
</comment>
<feature type="domain" description="Glutamate/phenylalanine/leucine/valine/L-tryptophan dehydrogenase C-terminal" evidence="8">
    <location>
        <begin position="143"/>
        <end position="376"/>
    </location>
</feature>
<dbReference type="GO" id="GO:0000166">
    <property type="term" value="F:nucleotide binding"/>
    <property type="evidence" value="ECO:0007669"/>
    <property type="project" value="UniProtKB-KW"/>
</dbReference>
<dbReference type="GO" id="GO:0006538">
    <property type="term" value="P:L-glutamate catabolic process"/>
    <property type="evidence" value="ECO:0007669"/>
    <property type="project" value="TreeGrafter"/>
</dbReference>
<feature type="binding site" evidence="5">
    <location>
        <position position="65"/>
    </location>
    <ligand>
        <name>substrate</name>
    </ligand>
</feature>
<dbReference type="AlphaFoldDB" id="A0A5D0UFR0"/>
<feature type="active site" description="Proton donor" evidence="4">
    <location>
        <position position="77"/>
    </location>
</feature>
<dbReference type="PANTHER" id="PTHR11606:SF13">
    <property type="entry name" value="GLUTAMATE DEHYDROGENASE 1, MITOCHONDRIAL"/>
    <property type="match status" value="1"/>
</dbReference>
<dbReference type="RefSeq" id="WP_148349037.1">
    <property type="nucleotide sequence ID" value="NZ_VSFF01000003.1"/>
</dbReference>
<dbReference type="PRINTS" id="PR00082">
    <property type="entry name" value="GLFDHDRGNASE"/>
</dbReference>
<dbReference type="Pfam" id="PF02812">
    <property type="entry name" value="ELFV_dehydrog_N"/>
    <property type="match status" value="1"/>
</dbReference>
<proteinExistence type="inferred from homology"/>
<dbReference type="GO" id="GO:0004352">
    <property type="term" value="F:glutamate dehydrogenase (NAD+) activity"/>
    <property type="evidence" value="ECO:0007669"/>
    <property type="project" value="TreeGrafter"/>
</dbReference>
<evidence type="ECO:0000256" key="7">
    <source>
        <dbReference type="RuleBase" id="RU004417"/>
    </source>
</evidence>
<dbReference type="SUPFAM" id="SSF53223">
    <property type="entry name" value="Aminoacid dehydrogenase-like, N-terminal domain"/>
    <property type="match status" value="1"/>
</dbReference>
<dbReference type="Gene3D" id="3.40.50.720">
    <property type="entry name" value="NAD(P)-binding Rossmann-like Domain"/>
    <property type="match status" value="1"/>
</dbReference>
<name>A0A5D0UFR0_9ACTN</name>
<evidence type="ECO:0000259" key="8">
    <source>
        <dbReference type="SMART" id="SM00839"/>
    </source>
</evidence>
<keyword evidence="5" id="KW-0547">Nucleotide-binding</keyword>
<dbReference type="SUPFAM" id="SSF51735">
    <property type="entry name" value="NAD(P)-binding Rossmann-fold domains"/>
    <property type="match status" value="1"/>
</dbReference>
<dbReference type="Pfam" id="PF00208">
    <property type="entry name" value="ELFV_dehydrog"/>
    <property type="match status" value="1"/>
</dbReference>
<evidence type="ECO:0000313" key="10">
    <source>
        <dbReference type="Proteomes" id="UP000322634"/>
    </source>
</evidence>
<evidence type="ECO:0000256" key="2">
    <source>
        <dbReference type="ARBA" id="ARBA00023002"/>
    </source>
</evidence>
<keyword evidence="10" id="KW-1185">Reference proteome</keyword>
<keyword evidence="2 3" id="KW-0560">Oxidoreductase</keyword>
<dbReference type="Gene3D" id="3.40.50.10860">
    <property type="entry name" value="Leucine Dehydrogenase, chain A, domain 1"/>
    <property type="match status" value="1"/>
</dbReference>
<dbReference type="InterPro" id="IPR033524">
    <property type="entry name" value="Glu/Leu/Phe/Val_DH_AS"/>
</dbReference>
<evidence type="ECO:0000313" key="9">
    <source>
        <dbReference type="EMBL" id="TYC16482.1"/>
    </source>
</evidence>